<sequence>MSQAQIQTFASCTQATFPEVLRRFQHTLQLLGCNDQQVLSWVTEITWPGNDNDAFGDIYAAPLRLAPPDAPTLECAGIEVSLYTQPAVPSLEELPSWLGLNFLVDSEQLQEDIPAPYTQEAGASIWSILQILAREFNEVGAYFTNEWQENQVWRAIVETAGDPWVFDLGIFPRNLATHFEMVPAGFKGTLTAAGFGFAQLNRWQQLPWDKAANAS</sequence>
<protein>
    <submittedName>
        <fullName evidence="1">Uncharacterized protein</fullName>
    </submittedName>
</protein>
<proteinExistence type="predicted"/>
<gene>
    <name evidence="1" type="ORF">KDAU_24930</name>
</gene>
<dbReference type="Proteomes" id="UP000287224">
    <property type="component" value="Unassembled WGS sequence"/>
</dbReference>
<dbReference type="RefSeq" id="WP_126596238.1">
    <property type="nucleotide sequence ID" value="NZ_BIFQ01000001.1"/>
</dbReference>
<accession>A0A401ZE58</accession>
<keyword evidence="2" id="KW-1185">Reference proteome</keyword>
<reference evidence="2" key="1">
    <citation type="submission" date="2018-12" db="EMBL/GenBank/DDBJ databases">
        <title>Tengunoibacter tsumagoiensis gen. nov., sp. nov., Dictyobacter kobayashii sp. nov., D. alpinus sp. nov., and D. joshuensis sp. nov. and description of Dictyobacteraceae fam. nov. within the order Ktedonobacterales isolated from Tengu-no-mugimeshi.</title>
        <authorList>
            <person name="Wang C.M."/>
            <person name="Zheng Y."/>
            <person name="Sakai Y."/>
            <person name="Toyoda A."/>
            <person name="Minakuchi Y."/>
            <person name="Abe K."/>
            <person name="Yokota A."/>
            <person name="Yabe S."/>
        </authorList>
    </citation>
    <scope>NUCLEOTIDE SEQUENCE [LARGE SCALE GENOMIC DNA]</scope>
    <source>
        <strain evidence="2">S-27</strain>
    </source>
</reference>
<evidence type="ECO:0000313" key="1">
    <source>
        <dbReference type="EMBL" id="GCE05164.1"/>
    </source>
</evidence>
<name>A0A401ZE58_9CHLR</name>
<evidence type="ECO:0000313" key="2">
    <source>
        <dbReference type="Proteomes" id="UP000287224"/>
    </source>
</evidence>
<dbReference type="AlphaFoldDB" id="A0A401ZE58"/>
<organism evidence="1 2">
    <name type="scientific">Dictyobacter aurantiacus</name>
    <dbReference type="NCBI Taxonomy" id="1936993"/>
    <lineage>
        <taxon>Bacteria</taxon>
        <taxon>Bacillati</taxon>
        <taxon>Chloroflexota</taxon>
        <taxon>Ktedonobacteria</taxon>
        <taxon>Ktedonobacterales</taxon>
        <taxon>Dictyobacteraceae</taxon>
        <taxon>Dictyobacter</taxon>
    </lineage>
</organism>
<dbReference type="OrthoDB" id="154763at2"/>
<comment type="caution">
    <text evidence="1">The sequence shown here is derived from an EMBL/GenBank/DDBJ whole genome shotgun (WGS) entry which is preliminary data.</text>
</comment>
<dbReference type="EMBL" id="BIFQ01000001">
    <property type="protein sequence ID" value="GCE05164.1"/>
    <property type="molecule type" value="Genomic_DNA"/>
</dbReference>